<dbReference type="PANTHER" id="PTHR31465">
    <property type="entry name" value="PROTEIN RTA1-RELATED"/>
    <property type="match status" value="1"/>
</dbReference>
<dbReference type="Proteomes" id="UP000651452">
    <property type="component" value="Unassembled WGS sequence"/>
</dbReference>
<evidence type="ECO:0000313" key="6">
    <source>
        <dbReference type="EMBL" id="KAF9695751.1"/>
    </source>
</evidence>
<evidence type="ECO:0000256" key="1">
    <source>
        <dbReference type="ARBA" id="ARBA00004141"/>
    </source>
</evidence>
<feature type="transmembrane region" description="Helical" evidence="5">
    <location>
        <begin position="168"/>
        <end position="186"/>
    </location>
</feature>
<evidence type="ECO:0008006" key="8">
    <source>
        <dbReference type="Google" id="ProtNLM"/>
    </source>
</evidence>
<dbReference type="InterPro" id="IPR007568">
    <property type="entry name" value="RTA1"/>
</dbReference>
<evidence type="ECO:0000256" key="3">
    <source>
        <dbReference type="ARBA" id="ARBA00022989"/>
    </source>
</evidence>
<dbReference type="EMBL" id="RZGK01000010">
    <property type="protein sequence ID" value="KAF9695751.1"/>
    <property type="molecule type" value="Genomic_DNA"/>
</dbReference>
<evidence type="ECO:0000256" key="2">
    <source>
        <dbReference type="ARBA" id="ARBA00022692"/>
    </source>
</evidence>
<evidence type="ECO:0000256" key="5">
    <source>
        <dbReference type="SAM" id="Phobius"/>
    </source>
</evidence>
<reference evidence="6" key="1">
    <citation type="submission" date="2018-12" db="EMBL/GenBank/DDBJ databases">
        <authorList>
            <person name="Syme R.A."/>
            <person name="Farfan-Caceres L."/>
            <person name="Lichtenzveig J."/>
        </authorList>
    </citation>
    <scope>NUCLEOTIDE SEQUENCE</scope>
    <source>
        <strain evidence="6">Al4</strain>
    </source>
</reference>
<comment type="caution">
    <text evidence="6">The sequence shown here is derived from an EMBL/GenBank/DDBJ whole genome shotgun (WGS) entry which is preliminary data.</text>
</comment>
<evidence type="ECO:0000313" key="7">
    <source>
        <dbReference type="Proteomes" id="UP000651452"/>
    </source>
</evidence>
<dbReference type="GO" id="GO:0016020">
    <property type="term" value="C:membrane"/>
    <property type="evidence" value="ECO:0007669"/>
    <property type="project" value="UniProtKB-SubCell"/>
</dbReference>
<dbReference type="OrthoDB" id="3358017at2759"/>
<keyword evidence="4 5" id="KW-0472">Membrane</keyword>
<reference evidence="6" key="2">
    <citation type="submission" date="2020-09" db="EMBL/GenBank/DDBJ databases">
        <title>Reference genome assembly for Australian Ascochyta lentis isolate Al4.</title>
        <authorList>
            <person name="Lee R.C."/>
            <person name="Farfan-Caceres L.M."/>
            <person name="Debler J.W."/>
            <person name="Williams A.H."/>
            <person name="Henares B.M."/>
        </authorList>
    </citation>
    <scope>NUCLEOTIDE SEQUENCE</scope>
    <source>
        <strain evidence="6">Al4</strain>
    </source>
</reference>
<accession>A0A8H7MD43</accession>
<dbReference type="Pfam" id="PF04479">
    <property type="entry name" value="RTA1"/>
    <property type="match status" value="1"/>
</dbReference>
<evidence type="ECO:0000256" key="4">
    <source>
        <dbReference type="ARBA" id="ARBA00023136"/>
    </source>
</evidence>
<sequence length="241" mass="26873">MWKDVWEGVVEPFHPHRQVERASAAIKAVFISPYFLNPWDGLCNIGVLEERRAFTLQRWLLPLEICPIYGCSHRGLGPAAEQLSIIRINWLTETFVIGDAFALLVQASGAGYMAAGTSAKTGEVIVIFGLVVQIAFFGLFVASAVLFHKRYNARLGASAASAWEKIMLMLYVTSVLILVRSFFRIIEYGAGSDGYLLKSEWPLYIFDSVLMLAVMVVFYVWYPNDLQAKSAYTPGVINMSA</sequence>
<dbReference type="PANTHER" id="PTHR31465:SF35">
    <property type="entry name" value="RTA1 DOMAIN PROTEIN-RELATED"/>
    <property type="match status" value="1"/>
</dbReference>
<keyword evidence="2 5" id="KW-0812">Transmembrane</keyword>
<dbReference type="AlphaFoldDB" id="A0A8H7MD43"/>
<keyword evidence="7" id="KW-1185">Reference proteome</keyword>
<feature type="transmembrane region" description="Helical" evidence="5">
    <location>
        <begin position="90"/>
        <end position="112"/>
    </location>
</feature>
<name>A0A8H7MD43_9PLEO</name>
<proteinExistence type="predicted"/>
<comment type="subcellular location">
    <subcellularLocation>
        <location evidence="1">Membrane</location>
        <topology evidence="1">Multi-pass membrane protein</topology>
    </subcellularLocation>
</comment>
<feature type="transmembrane region" description="Helical" evidence="5">
    <location>
        <begin position="124"/>
        <end position="147"/>
    </location>
</feature>
<keyword evidence="3 5" id="KW-1133">Transmembrane helix</keyword>
<protein>
    <recommendedName>
        <fullName evidence="8">RTA1-like protein</fullName>
    </recommendedName>
</protein>
<gene>
    <name evidence="6" type="ORF">EKO04_006157</name>
</gene>
<feature type="transmembrane region" description="Helical" evidence="5">
    <location>
        <begin position="201"/>
        <end position="222"/>
    </location>
</feature>
<organism evidence="6 7">
    <name type="scientific">Ascochyta lentis</name>
    <dbReference type="NCBI Taxonomy" id="205686"/>
    <lineage>
        <taxon>Eukaryota</taxon>
        <taxon>Fungi</taxon>
        <taxon>Dikarya</taxon>
        <taxon>Ascomycota</taxon>
        <taxon>Pezizomycotina</taxon>
        <taxon>Dothideomycetes</taxon>
        <taxon>Pleosporomycetidae</taxon>
        <taxon>Pleosporales</taxon>
        <taxon>Pleosporineae</taxon>
        <taxon>Didymellaceae</taxon>
        <taxon>Ascochyta</taxon>
    </lineage>
</organism>